<organism evidence="4 5">
    <name type="scientific">Dorcoceras hygrometricum</name>
    <dbReference type="NCBI Taxonomy" id="472368"/>
    <lineage>
        <taxon>Eukaryota</taxon>
        <taxon>Viridiplantae</taxon>
        <taxon>Streptophyta</taxon>
        <taxon>Embryophyta</taxon>
        <taxon>Tracheophyta</taxon>
        <taxon>Spermatophyta</taxon>
        <taxon>Magnoliopsida</taxon>
        <taxon>eudicotyledons</taxon>
        <taxon>Gunneridae</taxon>
        <taxon>Pentapetalae</taxon>
        <taxon>asterids</taxon>
        <taxon>lamiids</taxon>
        <taxon>Lamiales</taxon>
        <taxon>Gesneriaceae</taxon>
        <taxon>Didymocarpoideae</taxon>
        <taxon>Trichosporeae</taxon>
        <taxon>Loxocarpinae</taxon>
        <taxon>Dorcoceras</taxon>
    </lineage>
</organism>
<comment type="similarity">
    <text evidence="1">Belongs to the mTERF family.</text>
</comment>
<dbReference type="EMBL" id="KV013071">
    <property type="protein sequence ID" value="KZV24016.1"/>
    <property type="molecule type" value="Genomic_DNA"/>
</dbReference>
<keyword evidence="2" id="KW-0806">Transcription termination</keyword>
<accession>A0A2Z7ARH6</accession>
<evidence type="ECO:0008006" key="6">
    <source>
        <dbReference type="Google" id="ProtNLM"/>
    </source>
</evidence>
<evidence type="ECO:0000313" key="4">
    <source>
        <dbReference type="EMBL" id="KZV24016.1"/>
    </source>
</evidence>
<dbReference type="SMART" id="SM00733">
    <property type="entry name" value="Mterf"/>
    <property type="match status" value="6"/>
</dbReference>
<gene>
    <name evidence="4" type="ORF">F511_08977</name>
</gene>
<dbReference type="Gene3D" id="1.25.70.10">
    <property type="entry name" value="Transcription termination factor 3, mitochondrial"/>
    <property type="match status" value="1"/>
</dbReference>
<dbReference type="AlphaFoldDB" id="A0A2Z7ARH6"/>
<keyword evidence="2" id="KW-0805">Transcription regulation</keyword>
<dbReference type="PANTHER" id="PTHR13068:SF166">
    <property type="entry name" value="TRANSCRIPTION TERMINATION FACTOR MTERF15, MITOCHONDRIAL-LIKE"/>
    <property type="match status" value="1"/>
</dbReference>
<dbReference type="FunFam" id="1.25.70.10:FF:000001">
    <property type="entry name" value="Mitochondrial transcription termination factor-like"/>
    <property type="match status" value="1"/>
</dbReference>
<keyword evidence="2" id="KW-0804">Transcription</keyword>
<keyword evidence="3" id="KW-0809">Transit peptide</keyword>
<reference evidence="4 5" key="1">
    <citation type="journal article" date="2015" name="Proc. Natl. Acad. Sci. U.S.A.">
        <title>The resurrection genome of Boea hygrometrica: A blueprint for survival of dehydration.</title>
        <authorList>
            <person name="Xiao L."/>
            <person name="Yang G."/>
            <person name="Zhang L."/>
            <person name="Yang X."/>
            <person name="Zhao S."/>
            <person name="Ji Z."/>
            <person name="Zhou Q."/>
            <person name="Hu M."/>
            <person name="Wang Y."/>
            <person name="Chen M."/>
            <person name="Xu Y."/>
            <person name="Jin H."/>
            <person name="Xiao X."/>
            <person name="Hu G."/>
            <person name="Bao F."/>
            <person name="Hu Y."/>
            <person name="Wan P."/>
            <person name="Li L."/>
            <person name="Deng X."/>
            <person name="Kuang T."/>
            <person name="Xiang C."/>
            <person name="Zhu J.K."/>
            <person name="Oliver M.J."/>
            <person name="He Y."/>
        </authorList>
    </citation>
    <scope>NUCLEOTIDE SEQUENCE [LARGE SCALE GENOMIC DNA]</scope>
    <source>
        <strain evidence="5">cv. XS01</strain>
    </source>
</reference>
<sequence>MLKISSALKFSLFHPSPIHRLHFHQFYLFSSAAAKIHKPRSRNAERNSFTADYLINKFGFSRERAIIACKQVHFRSSEIPDSLIALFKKHGFSDAQISRIIRKSPLIFKLKPEGKLLPKIHFFHSLGISSTDTAAIITSGRSLLLRSLENQIIPSFEFIKSFVKSDEDTIDMIKRYPPILESNVRSTVPPNVATLRNAGVPDCKIQHAFKKHPKFLMIAPDNLRKSVERIKELGFNTFSSTFFTGLYIMKMPASLNWGKKMEVYKKWGYSETQVLVAFRKSPCCMGVSGDKIDRVMDYFINKMCDPSIFLGFPQIVSLSLEKTIVPRCSLYQVLKSKGLLRKKDPSLRRVLTMSKKSFMEDFVEKTPHLLEHFPQRLHPSK</sequence>
<proteinExistence type="inferred from homology"/>
<evidence type="ECO:0000256" key="2">
    <source>
        <dbReference type="ARBA" id="ARBA00022472"/>
    </source>
</evidence>
<dbReference type="Pfam" id="PF02536">
    <property type="entry name" value="mTERF"/>
    <property type="match status" value="2"/>
</dbReference>
<dbReference type="GO" id="GO:0006353">
    <property type="term" value="P:DNA-templated transcription termination"/>
    <property type="evidence" value="ECO:0007669"/>
    <property type="project" value="UniProtKB-KW"/>
</dbReference>
<dbReference type="InterPro" id="IPR003690">
    <property type="entry name" value="MTERF"/>
</dbReference>
<dbReference type="InterPro" id="IPR038538">
    <property type="entry name" value="MTERF_sf"/>
</dbReference>
<keyword evidence="5" id="KW-1185">Reference proteome</keyword>
<evidence type="ECO:0000313" key="5">
    <source>
        <dbReference type="Proteomes" id="UP000250235"/>
    </source>
</evidence>
<protein>
    <recommendedName>
        <fullName evidence="6">Mitochondrial transcription termination factor family protein</fullName>
    </recommendedName>
</protein>
<dbReference type="Proteomes" id="UP000250235">
    <property type="component" value="Unassembled WGS sequence"/>
</dbReference>
<name>A0A2Z7ARH6_9LAMI</name>
<dbReference type="GO" id="GO:0003676">
    <property type="term" value="F:nucleic acid binding"/>
    <property type="evidence" value="ECO:0007669"/>
    <property type="project" value="InterPro"/>
</dbReference>
<evidence type="ECO:0000256" key="1">
    <source>
        <dbReference type="ARBA" id="ARBA00007692"/>
    </source>
</evidence>
<dbReference type="PANTHER" id="PTHR13068">
    <property type="entry name" value="CGI-12 PROTEIN-RELATED"/>
    <property type="match status" value="1"/>
</dbReference>
<evidence type="ECO:0000256" key="3">
    <source>
        <dbReference type="ARBA" id="ARBA00022946"/>
    </source>
</evidence>
<dbReference type="OrthoDB" id="637682at2759"/>